<dbReference type="PANTHER" id="PTHR40094:SF1">
    <property type="entry name" value="UBIQUITIN DOMAIN-CONTAINING PROTEIN"/>
    <property type="match status" value="1"/>
</dbReference>
<accession>A0A0S7YJ34</accession>
<organism evidence="2 3">
    <name type="scientific">candidate division TA06 bacterium DG_78</name>
    <dbReference type="NCBI Taxonomy" id="1703772"/>
    <lineage>
        <taxon>Bacteria</taxon>
        <taxon>Bacteria division TA06</taxon>
    </lineage>
</organism>
<reference evidence="2 3" key="1">
    <citation type="journal article" date="2015" name="Microbiome">
        <title>Genomic resolution of linkages in carbon, nitrogen, and sulfur cycling among widespread estuary sediment bacteria.</title>
        <authorList>
            <person name="Baker B.J."/>
            <person name="Lazar C.S."/>
            <person name="Teske A.P."/>
            <person name="Dick G.J."/>
        </authorList>
    </citation>
    <scope>NUCLEOTIDE SEQUENCE [LARGE SCALE GENOMIC DNA]</scope>
    <source>
        <strain evidence="2">DG_78</strain>
    </source>
</reference>
<dbReference type="SUPFAM" id="SSF48239">
    <property type="entry name" value="Terpenoid cyclases/Protein prenyltransferases"/>
    <property type="match status" value="1"/>
</dbReference>
<dbReference type="SMART" id="SM01360">
    <property type="entry name" value="A2M"/>
    <property type="match status" value="1"/>
</dbReference>
<evidence type="ECO:0000313" key="2">
    <source>
        <dbReference type="EMBL" id="KPJ74575.1"/>
    </source>
</evidence>
<proteinExistence type="predicted"/>
<dbReference type="PATRIC" id="fig|1703772.3.peg.40"/>
<protein>
    <submittedName>
        <fullName evidence="2">Alpha-2-macroglobulin family protein</fullName>
    </submittedName>
</protein>
<feature type="domain" description="Alpha-2-macroglobulin" evidence="1">
    <location>
        <begin position="44"/>
        <end position="134"/>
    </location>
</feature>
<gene>
    <name evidence="2" type="ORF">AMJ52_00220</name>
</gene>
<dbReference type="EMBL" id="LJNI01000001">
    <property type="protein sequence ID" value="KPJ74575.1"/>
    <property type="molecule type" value="Genomic_DNA"/>
</dbReference>
<dbReference type="PANTHER" id="PTHR40094">
    <property type="entry name" value="ALPHA-2-MACROGLOBULIN HOMOLOG"/>
    <property type="match status" value="1"/>
</dbReference>
<dbReference type="GO" id="GO:0004866">
    <property type="term" value="F:endopeptidase inhibitor activity"/>
    <property type="evidence" value="ECO:0007669"/>
    <property type="project" value="InterPro"/>
</dbReference>
<evidence type="ECO:0000259" key="1">
    <source>
        <dbReference type="SMART" id="SM01360"/>
    </source>
</evidence>
<evidence type="ECO:0000313" key="3">
    <source>
        <dbReference type="Proteomes" id="UP000051012"/>
    </source>
</evidence>
<dbReference type="Pfam" id="PF00207">
    <property type="entry name" value="A2M"/>
    <property type="match status" value="1"/>
</dbReference>
<dbReference type="InterPro" id="IPR051802">
    <property type="entry name" value="YfhM-like"/>
</dbReference>
<sequence length="799" mass="92393">MKTSADRAVSAEKIEELTAVIAGGEKIPLIDLETIKIRQDFNETAFFYPHLLMNKDGSVSLEFTCPEALTKWKFLGFAHGKKCERGSITEYAITQKELMVQPNPPRFLREEDTVYFTTKVINISDALQTGRVQLDFRDLMTDKHMNKNLGLAENIYTFTIEPHTSKTFSWKLCIPRGMGPLSYTVVAKSAMLSDGEAGAIPILPSRIFLTESYPLHVRGEQTKTFTFERLQDIMKSETSEPYKFTLQMTSNPTWYAIQALPYLIEFPYECSEQIFNRYYANNLASHIANSNPRIREIFNQWRGADALKSPLEKNQDLKSVLLTETPWVVQAQNETQAKRNVGLLFEEKKLKDNLNTAFVQLKNMQLSDGSWPWFPGGKSNPYITLYITTGFGRLRHLRAQTEMSLALRSIDFLDKWIKDIYDDIKDKSINHLSPMIAFYLYGRSFFLEEKPILPSAQEAVNYFLKQAEQHWLTLNSRLSQGYLSLALYRFDKPEVAQKIMASIKERSVHNEEMGMFWREDERSWWWYRAPIETQSLMIEAFSEVMSDTIAVEECKIWLLKQKQTQNWKTTKATADVVYALILQGLDFLSSTKLVRVNLGQTEATPEKIEAGTGFYEKIYLKDEILPQFSDITLIKEDKGIAWGGVYFQYFEDIAEITPHFTNLHLEKKLFVNRETKRGRAIEPLTGTLHVGDLITVRIVLRVDRDMEYVHLKDLRGSGLEPVDVLSGYRYQDGLRYYQSTKDIATHFFIDYLPKGIYVFEYNLRVQLKGTYQSGIAEIQCMYAPEFSSHSQSEWLVVQE</sequence>
<dbReference type="InterPro" id="IPR001599">
    <property type="entry name" value="Macroglobln_a2"/>
</dbReference>
<comment type="caution">
    <text evidence="2">The sequence shown here is derived from an EMBL/GenBank/DDBJ whole genome shotgun (WGS) entry which is preliminary data.</text>
</comment>
<dbReference type="Proteomes" id="UP000051012">
    <property type="component" value="Unassembled WGS sequence"/>
</dbReference>
<dbReference type="Pfam" id="PF17973">
    <property type="entry name" value="bMG10"/>
    <property type="match status" value="1"/>
</dbReference>
<name>A0A0S7YJ34_UNCT6</name>
<dbReference type="InterPro" id="IPR041246">
    <property type="entry name" value="Bact_MG10"/>
</dbReference>
<dbReference type="AlphaFoldDB" id="A0A0S7YJ34"/>
<dbReference type="Gene3D" id="1.50.10.20">
    <property type="match status" value="1"/>
</dbReference>
<dbReference type="Gene3D" id="2.20.130.20">
    <property type="match status" value="1"/>
</dbReference>
<dbReference type="InterPro" id="IPR008930">
    <property type="entry name" value="Terpenoid_cyclase/PrenylTrfase"/>
</dbReference>